<feature type="transmembrane region" description="Helical" evidence="10">
    <location>
        <begin position="152"/>
        <end position="169"/>
    </location>
</feature>
<dbReference type="InterPro" id="IPR010627">
    <property type="entry name" value="Prepilin_pept_A24_N"/>
</dbReference>
<comment type="similarity">
    <text evidence="2 8">Belongs to the peptidase A24 family.</text>
</comment>
<evidence type="ECO:0000259" key="11">
    <source>
        <dbReference type="Pfam" id="PF01478"/>
    </source>
</evidence>
<evidence type="ECO:0000313" key="14">
    <source>
        <dbReference type="Proteomes" id="UP001055580"/>
    </source>
</evidence>
<sequence length="252" mass="25762">MSEVALWPIALGVLGAVFGSFIATLAIRWPQGRSSLSGRSECDGCGRTLTAHELVPLLSFAALRGRCATCGARIAPSHVITETLGALVGIAAGLIAPGIDGVAGAVFGWMLLALGAIDFAAFWLPNPLTLTLAMLGLASGLAGLAPSLTNRAIGGVLGFGSLWLIAAAYKRLRGRIGLGGGDAKLFGAIGLWLGWRGLAPTLLIAALLGLAVAIATRKAMGDRLPLGTLLAAGGFAMWLAYHWPVTGGVRWT</sequence>
<keyword evidence="9" id="KW-0645">Protease</keyword>
<evidence type="ECO:0000313" key="13">
    <source>
        <dbReference type="EMBL" id="URW76717.1"/>
    </source>
</evidence>
<feature type="domain" description="Prepilin type IV endopeptidase peptidase" evidence="11">
    <location>
        <begin position="106"/>
        <end position="214"/>
    </location>
</feature>
<feature type="transmembrane region" description="Helical" evidence="10">
    <location>
        <begin position="6"/>
        <end position="27"/>
    </location>
</feature>
<keyword evidence="3" id="KW-1003">Cell membrane</keyword>
<comment type="catalytic activity">
    <reaction evidence="9">
        <text>Typically cleaves a -Gly-|-Phe- bond to release an N-terminal, basic peptide of 5-8 residues from type IV prepilin, and then N-methylates the new N-terminal amino group, the methyl donor being S-adenosyl-L-methionine.</text>
        <dbReference type="EC" id="3.4.23.43"/>
    </reaction>
</comment>
<feature type="transmembrane region" description="Helical" evidence="10">
    <location>
        <begin position="128"/>
        <end position="145"/>
    </location>
</feature>
<evidence type="ECO:0000256" key="1">
    <source>
        <dbReference type="ARBA" id="ARBA00004429"/>
    </source>
</evidence>
<dbReference type="InterPro" id="IPR000045">
    <property type="entry name" value="Prepilin_IV_endopep_pep"/>
</dbReference>
<evidence type="ECO:0000259" key="12">
    <source>
        <dbReference type="Pfam" id="PF06750"/>
    </source>
</evidence>
<dbReference type="EMBL" id="CP098401">
    <property type="protein sequence ID" value="URW76717.1"/>
    <property type="molecule type" value="Genomic_DNA"/>
</dbReference>
<keyword evidence="7 10" id="KW-0472">Membrane</keyword>
<dbReference type="PRINTS" id="PR00864">
    <property type="entry name" value="PREPILNPTASE"/>
</dbReference>
<comment type="subcellular location">
    <subcellularLocation>
        <location evidence="1">Cell inner membrane</location>
        <topology evidence="1">Multi-pass membrane protein</topology>
    </subcellularLocation>
    <subcellularLocation>
        <location evidence="9">Cell membrane</location>
        <topology evidence="9">Multi-pass membrane protein</topology>
    </subcellularLocation>
</comment>
<evidence type="ECO:0000256" key="2">
    <source>
        <dbReference type="ARBA" id="ARBA00005801"/>
    </source>
</evidence>
<feature type="transmembrane region" description="Helical" evidence="10">
    <location>
        <begin position="224"/>
        <end position="243"/>
    </location>
</feature>
<evidence type="ECO:0000256" key="7">
    <source>
        <dbReference type="ARBA" id="ARBA00023136"/>
    </source>
</evidence>
<dbReference type="Proteomes" id="UP001055580">
    <property type="component" value="Chromosome"/>
</dbReference>
<dbReference type="PANTHER" id="PTHR30487:SF0">
    <property type="entry name" value="PREPILIN LEADER PEPTIDASE_N-METHYLTRANSFERASE-RELATED"/>
    <property type="match status" value="1"/>
</dbReference>
<gene>
    <name evidence="13" type="ORF">M9980_05800</name>
</gene>
<evidence type="ECO:0000256" key="5">
    <source>
        <dbReference type="ARBA" id="ARBA00022692"/>
    </source>
</evidence>
<keyword evidence="4" id="KW-0997">Cell inner membrane</keyword>
<comment type="function">
    <text evidence="9">Plays an essential role in type IV pili and type II pseudopili formation by proteolytically removing the leader sequence from substrate proteins and subsequently monomethylating the alpha-amino group of the newly exposed N-terminal phenylalanine.</text>
</comment>
<keyword evidence="9" id="KW-0808">Transferase</keyword>
<dbReference type="RefSeq" id="WP_250754365.1">
    <property type="nucleotide sequence ID" value="NZ_CP098401.1"/>
</dbReference>
<organism evidence="13 14">
    <name type="scientific">Sphingomonas donggukensis</name>
    <dbReference type="NCBI Taxonomy" id="2949093"/>
    <lineage>
        <taxon>Bacteria</taxon>
        <taxon>Pseudomonadati</taxon>
        <taxon>Pseudomonadota</taxon>
        <taxon>Alphaproteobacteria</taxon>
        <taxon>Sphingomonadales</taxon>
        <taxon>Sphingomonadaceae</taxon>
        <taxon>Sphingomonas</taxon>
    </lineage>
</organism>
<evidence type="ECO:0000256" key="3">
    <source>
        <dbReference type="ARBA" id="ARBA00022475"/>
    </source>
</evidence>
<dbReference type="Pfam" id="PF06750">
    <property type="entry name" value="A24_N_bact"/>
    <property type="match status" value="1"/>
</dbReference>
<keyword evidence="9" id="KW-0378">Hydrolase</keyword>
<evidence type="ECO:0000256" key="8">
    <source>
        <dbReference type="RuleBase" id="RU003793"/>
    </source>
</evidence>
<dbReference type="Pfam" id="PF01478">
    <property type="entry name" value="Peptidase_A24"/>
    <property type="match status" value="1"/>
</dbReference>
<keyword evidence="6 10" id="KW-1133">Transmembrane helix</keyword>
<keyword evidence="9" id="KW-0511">Multifunctional enzyme</keyword>
<proteinExistence type="inferred from homology"/>
<keyword evidence="9" id="KW-0489">Methyltransferase</keyword>
<evidence type="ECO:0000256" key="6">
    <source>
        <dbReference type="ARBA" id="ARBA00022989"/>
    </source>
</evidence>
<keyword evidence="14" id="KW-1185">Reference proteome</keyword>
<feature type="domain" description="Prepilin peptidase A24 N-terminal" evidence="12">
    <location>
        <begin position="13"/>
        <end position="91"/>
    </location>
</feature>
<dbReference type="PANTHER" id="PTHR30487">
    <property type="entry name" value="TYPE 4 PREPILIN-LIKE PROTEINS LEADER PEPTIDE-PROCESSING ENZYME"/>
    <property type="match status" value="1"/>
</dbReference>
<evidence type="ECO:0000256" key="10">
    <source>
        <dbReference type="SAM" id="Phobius"/>
    </source>
</evidence>
<feature type="transmembrane region" description="Helical" evidence="10">
    <location>
        <begin position="189"/>
        <end position="212"/>
    </location>
</feature>
<dbReference type="EC" id="3.4.23.43" evidence="9"/>
<dbReference type="Gene3D" id="1.20.120.1220">
    <property type="match status" value="1"/>
</dbReference>
<dbReference type="InterPro" id="IPR014032">
    <property type="entry name" value="Peptidase_A24A_bac"/>
</dbReference>
<dbReference type="EC" id="2.1.1.-" evidence="9"/>
<evidence type="ECO:0000256" key="9">
    <source>
        <dbReference type="RuleBase" id="RU003794"/>
    </source>
</evidence>
<evidence type="ECO:0000256" key="4">
    <source>
        <dbReference type="ARBA" id="ARBA00022519"/>
    </source>
</evidence>
<keyword evidence="5 9" id="KW-0812">Transmembrane</keyword>
<accession>A0ABY4TWI9</accession>
<protein>
    <recommendedName>
        <fullName evidence="9">Prepilin leader peptidase/N-methyltransferase</fullName>
        <ecNumber evidence="9">2.1.1.-</ecNumber>
        <ecNumber evidence="9">3.4.23.43</ecNumber>
    </recommendedName>
</protein>
<dbReference type="InterPro" id="IPR050882">
    <property type="entry name" value="Prepilin_peptidase/N-MTase"/>
</dbReference>
<reference evidence="13" key="1">
    <citation type="submission" date="2022-05" db="EMBL/GenBank/DDBJ databases">
        <title>Sphingomonas sp. strain RMG20 Genome sequencing and assembly.</title>
        <authorList>
            <person name="Kim I."/>
        </authorList>
    </citation>
    <scope>NUCLEOTIDE SEQUENCE</scope>
    <source>
        <strain evidence="13">RMG20</strain>
    </source>
</reference>
<name>A0ABY4TWI9_9SPHN</name>